<name>A0A2N5W5G9_9BASI</name>
<evidence type="ECO:0000256" key="1">
    <source>
        <dbReference type="SAM" id="MobiDB-lite"/>
    </source>
</evidence>
<evidence type="ECO:0000313" key="2">
    <source>
        <dbReference type="EMBL" id="PLW57495.1"/>
    </source>
</evidence>
<dbReference type="Proteomes" id="UP000235388">
    <property type="component" value="Unassembled WGS sequence"/>
</dbReference>
<keyword evidence="3" id="KW-1185">Reference proteome</keyword>
<dbReference type="AlphaFoldDB" id="A0A2N5W5G9"/>
<feature type="region of interest" description="Disordered" evidence="1">
    <location>
        <begin position="86"/>
        <end position="113"/>
    </location>
</feature>
<evidence type="ECO:0000313" key="3">
    <source>
        <dbReference type="Proteomes" id="UP000235388"/>
    </source>
</evidence>
<proteinExistence type="predicted"/>
<accession>A0A2N5W5G9</accession>
<sequence>MNNWDSQSDQTAYGESDLSIIKKRDCHREAFLQTTGQKSTVSGSSATNLLPLQENLNVPAASSTDPVSFPISNDFLFYVPVPADPPAANTRKRSRPGNAPPPPPKTKKVQSESNKIVINWPVSSKDFKSFKAQVVKAIMEKENESFGVYVEKQDLNGNVQWFVTVPNNHMFAANRKQQLELDSIFEQFVAVSSKVKDDHKISCCLVQKDPRVIDERESAFIQLRVAHGDRDPLPPQDPHPEPTEGAVSAEAHYKIIQPLFVATDPCEQLSGSAELHVFINPKNPNKFFPLTMPRANAWAEAIKNNPNKVTILAPPNSPMFKF</sequence>
<comment type="caution">
    <text evidence="2">The sequence shown here is derived from an EMBL/GenBank/DDBJ whole genome shotgun (WGS) entry which is preliminary data.</text>
</comment>
<dbReference type="OrthoDB" id="2498281at2759"/>
<protein>
    <submittedName>
        <fullName evidence="2">Uncharacterized protein</fullName>
    </submittedName>
</protein>
<reference evidence="2 3" key="1">
    <citation type="submission" date="2017-11" db="EMBL/GenBank/DDBJ databases">
        <title>De novo assembly and phasing of dikaryotic genomes from two isolates of Puccinia coronata f. sp. avenae, the causal agent of oat crown rust.</title>
        <authorList>
            <person name="Miller M.E."/>
            <person name="Zhang Y."/>
            <person name="Omidvar V."/>
            <person name="Sperschneider J."/>
            <person name="Schwessinger B."/>
            <person name="Raley C."/>
            <person name="Palmer J.M."/>
            <person name="Garnica D."/>
            <person name="Upadhyaya N."/>
            <person name="Rathjen J."/>
            <person name="Taylor J.M."/>
            <person name="Park R.F."/>
            <person name="Dodds P.N."/>
            <person name="Hirsch C.D."/>
            <person name="Kianian S.F."/>
            <person name="Figueroa M."/>
        </authorList>
    </citation>
    <scope>NUCLEOTIDE SEQUENCE [LARGE SCALE GENOMIC DNA]</scope>
    <source>
        <strain evidence="2">12NC29</strain>
    </source>
</reference>
<gene>
    <name evidence="2" type="ORF">PCANC_02635</name>
</gene>
<dbReference type="EMBL" id="PGCJ01000010">
    <property type="protein sequence ID" value="PLW57495.1"/>
    <property type="molecule type" value="Genomic_DNA"/>
</dbReference>
<organism evidence="2 3">
    <name type="scientific">Puccinia coronata f. sp. avenae</name>
    <dbReference type="NCBI Taxonomy" id="200324"/>
    <lineage>
        <taxon>Eukaryota</taxon>
        <taxon>Fungi</taxon>
        <taxon>Dikarya</taxon>
        <taxon>Basidiomycota</taxon>
        <taxon>Pucciniomycotina</taxon>
        <taxon>Pucciniomycetes</taxon>
        <taxon>Pucciniales</taxon>
        <taxon>Pucciniaceae</taxon>
        <taxon>Puccinia</taxon>
    </lineage>
</organism>